<dbReference type="OrthoDB" id="2365961at2"/>
<accession>A0A2V1MZY3</accession>
<feature type="transmembrane region" description="Helical" evidence="1">
    <location>
        <begin position="310"/>
        <end position="331"/>
    </location>
</feature>
<dbReference type="Proteomes" id="UP000245080">
    <property type="component" value="Unassembled WGS sequence"/>
</dbReference>
<dbReference type="InterPro" id="IPR010317">
    <property type="entry name" value="WxLIP_PGBD"/>
</dbReference>
<feature type="signal peptide" evidence="2">
    <location>
        <begin position="1"/>
        <end position="27"/>
    </location>
</feature>
<comment type="caution">
    <text evidence="5">The sequence shown here is derived from an EMBL/GenBank/DDBJ whole genome shotgun (WGS) entry which is preliminary data.</text>
</comment>
<feature type="domain" description="WxL Interacting Protein host binding" evidence="4">
    <location>
        <begin position="163"/>
        <end position="300"/>
    </location>
</feature>
<evidence type="ECO:0000259" key="3">
    <source>
        <dbReference type="Pfam" id="PF06030"/>
    </source>
</evidence>
<keyword evidence="1" id="KW-1133">Transmembrane helix</keyword>
<proteinExistence type="predicted"/>
<evidence type="ECO:0000256" key="1">
    <source>
        <dbReference type="SAM" id="Phobius"/>
    </source>
</evidence>
<dbReference type="Pfam" id="PF06030">
    <property type="entry name" value="WxLIP_PGBD"/>
    <property type="match status" value="1"/>
</dbReference>
<keyword evidence="6" id="KW-1185">Reference proteome</keyword>
<evidence type="ECO:0000259" key="4">
    <source>
        <dbReference type="Pfam" id="PF11797"/>
    </source>
</evidence>
<evidence type="ECO:0000313" key="6">
    <source>
        <dbReference type="Proteomes" id="UP000245080"/>
    </source>
</evidence>
<dbReference type="RefSeq" id="WP_109250786.1">
    <property type="nucleotide sequence ID" value="NZ_QCXQ01000005.1"/>
</dbReference>
<keyword evidence="1" id="KW-0812">Transmembrane</keyword>
<name>A0A2V1MZY3_9LACO</name>
<protein>
    <submittedName>
        <fullName evidence="5">Uncharacterized protein</fullName>
    </submittedName>
</protein>
<dbReference type="AlphaFoldDB" id="A0A2V1MZY3"/>
<feature type="chain" id="PRO_5015852566" evidence="2">
    <location>
        <begin position="28"/>
        <end position="341"/>
    </location>
</feature>
<gene>
    <name evidence="5" type="ORF">DCM90_07670</name>
</gene>
<sequence length="341" mass="38136">MKKRRWLIGLMFGVIAILGLSTTPAHADQSSGAGFTMQIEKPANTIDETQSYFNLKVRPNQKQTLAIKVINLQDRQRTVRVTPVSAYTNDNVQVAYRPHVAAGQTLANYQFSDLVSGAQTVTVAPKATKVVKFQLRVPTHTFRGLIDGGFKAEGTDQKPAKAEKGFSINNRYALLMGATLQEDTKRVSPTLKLTAVTPKIVNQTTTLVANLNNAKPVLFGQMTIKSQVTKVGSDKVLHSQTKRNLTVAPSTAFGYRMDWNREPFKPGKYNLHLVATSGTKEWIFDQRFTISRQEAAELNQRGHNLKKSYLWLWILFGILLLILLLIAVYYYGRHQAKKSAE</sequence>
<dbReference type="EMBL" id="QCXQ01000005">
    <property type="protein sequence ID" value="PWF99685.1"/>
    <property type="molecule type" value="Genomic_DNA"/>
</dbReference>
<keyword evidence="1" id="KW-0472">Membrane</keyword>
<organism evidence="5 6">
    <name type="scientific">Levilactobacillus bambusae</name>
    <dbReference type="NCBI Taxonomy" id="2024736"/>
    <lineage>
        <taxon>Bacteria</taxon>
        <taxon>Bacillati</taxon>
        <taxon>Bacillota</taxon>
        <taxon>Bacilli</taxon>
        <taxon>Lactobacillales</taxon>
        <taxon>Lactobacillaceae</taxon>
        <taxon>Levilactobacillus</taxon>
    </lineage>
</organism>
<evidence type="ECO:0000313" key="5">
    <source>
        <dbReference type="EMBL" id="PWF99685.1"/>
    </source>
</evidence>
<dbReference type="Pfam" id="PF11797">
    <property type="entry name" value="WxLIP_HBD"/>
    <property type="match status" value="1"/>
</dbReference>
<dbReference type="InterPro" id="IPR021759">
    <property type="entry name" value="WxLIP_HBD"/>
</dbReference>
<feature type="domain" description="WxL Interacting Protein peptidoglycan binding" evidence="3">
    <location>
        <begin position="35"/>
        <end position="152"/>
    </location>
</feature>
<reference evidence="5 6" key="1">
    <citation type="journal article" date="2018" name="Int. J. Syst. Evol. Microbiol.">
        <title>Lactobacillus bambusae sp. nov., isolated from a traditional fermented Ma-bamboo shoots of Taiwan.</title>
        <authorList>
            <person name="Wang L.-T."/>
        </authorList>
    </citation>
    <scope>NUCLEOTIDE SEQUENCE [LARGE SCALE GENOMIC DNA]</scope>
    <source>
        <strain evidence="5 6">BS-W1</strain>
    </source>
</reference>
<evidence type="ECO:0000256" key="2">
    <source>
        <dbReference type="SAM" id="SignalP"/>
    </source>
</evidence>
<keyword evidence="2" id="KW-0732">Signal</keyword>